<evidence type="ECO:0000259" key="6">
    <source>
        <dbReference type="Pfam" id="PF01957"/>
    </source>
</evidence>
<keyword evidence="3 5" id="KW-1133">Transmembrane helix</keyword>
<feature type="transmembrane region" description="Helical" evidence="5">
    <location>
        <begin position="44"/>
        <end position="63"/>
    </location>
</feature>
<dbReference type="RefSeq" id="WP_043572904.1">
    <property type="nucleotide sequence ID" value="NZ_CP022752.1"/>
</dbReference>
<evidence type="ECO:0000256" key="5">
    <source>
        <dbReference type="SAM" id="Phobius"/>
    </source>
</evidence>
<keyword evidence="2 5" id="KW-0812">Transmembrane</keyword>
<sequence length="146" mass="15297">MAALVWLVAGVLLVAAEVTSGELVLLMLGLAAMGTAGAAALGAPLWLDAVVFAALSGGLVFLVRPALKRRLLRETSEGIEPRTNVDALIGKRATVESTVDARDGRVRIDGDVWSARSFDETQVLDVGRTVMVMEISGAVAVVWAEP</sequence>
<dbReference type="Proteomes" id="UP000029737">
    <property type="component" value="Unassembled WGS sequence"/>
</dbReference>
<proteinExistence type="predicted"/>
<dbReference type="EMBL" id="CP022752">
    <property type="protein sequence ID" value="ASU78589.1"/>
    <property type="molecule type" value="Genomic_DNA"/>
</dbReference>
<accession>A0A099D705</accession>
<dbReference type="OrthoDB" id="9792945at2"/>
<evidence type="ECO:0000313" key="10">
    <source>
        <dbReference type="Proteomes" id="UP000215043"/>
    </source>
</evidence>
<dbReference type="Pfam" id="PF01957">
    <property type="entry name" value="NfeD"/>
    <property type="match status" value="1"/>
</dbReference>
<dbReference type="InterPro" id="IPR012340">
    <property type="entry name" value="NA-bd_OB-fold"/>
</dbReference>
<name>A0A099D705_9ACTN</name>
<evidence type="ECO:0000256" key="3">
    <source>
        <dbReference type="ARBA" id="ARBA00022989"/>
    </source>
</evidence>
<dbReference type="PANTHER" id="PTHR33507:SF3">
    <property type="entry name" value="INNER MEMBRANE PROTEIN YBBJ"/>
    <property type="match status" value="1"/>
</dbReference>
<dbReference type="SUPFAM" id="SSF141322">
    <property type="entry name" value="NfeD domain-like"/>
    <property type="match status" value="1"/>
</dbReference>
<reference evidence="8 9" key="1">
    <citation type="journal article" date="2014" name="PLoS ONE">
        <title>Identification and Characterization of a New Erythromycin Biosynthetic Gene Cluster in Actinopolyspora erythraea YIM90600, a Novel Erythronolide-Producing Halophilic Actinomycete Isolated from Salt Field.</title>
        <authorList>
            <person name="Chen D."/>
            <person name="Feng J."/>
            <person name="Huang L."/>
            <person name="Zhang Q."/>
            <person name="Wu J."/>
            <person name="Zhu X."/>
            <person name="Duan Y."/>
            <person name="Xu Z."/>
        </authorList>
    </citation>
    <scope>NUCLEOTIDE SEQUENCE [LARGE SCALE GENOMIC DNA]</scope>
    <source>
        <strain evidence="8 9">YIM90600</strain>
    </source>
</reference>
<dbReference type="GO" id="GO:0005886">
    <property type="term" value="C:plasma membrane"/>
    <property type="evidence" value="ECO:0007669"/>
    <property type="project" value="TreeGrafter"/>
</dbReference>
<evidence type="ECO:0000256" key="2">
    <source>
        <dbReference type="ARBA" id="ARBA00022692"/>
    </source>
</evidence>
<evidence type="ECO:0000313" key="7">
    <source>
        <dbReference type="EMBL" id="ASU78589.1"/>
    </source>
</evidence>
<evidence type="ECO:0000313" key="9">
    <source>
        <dbReference type="Proteomes" id="UP000029737"/>
    </source>
</evidence>
<keyword evidence="4 5" id="KW-0472">Membrane</keyword>
<evidence type="ECO:0000256" key="1">
    <source>
        <dbReference type="ARBA" id="ARBA00004141"/>
    </source>
</evidence>
<reference evidence="7 10" key="2">
    <citation type="submission" date="2017-08" db="EMBL/GenBank/DDBJ databases">
        <title>The complete genome sequence of moderately halophilic actinomycete Actinopolyspora erythraea YIM 90600, the producer of novel erythromycin, novel actinopolysporins A-C and tubercidin.</title>
        <authorList>
            <person name="Yin M."/>
            <person name="Tang S."/>
        </authorList>
    </citation>
    <scope>NUCLEOTIDE SEQUENCE [LARGE SCALE GENOMIC DNA]</scope>
    <source>
        <strain evidence="7 10">YIM 90600</strain>
    </source>
</reference>
<dbReference type="Proteomes" id="UP000215043">
    <property type="component" value="Chromosome"/>
</dbReference>
<dbReference type="PANTHER" id="PTHR33507">
    <property type="entry name" value="INNER MEMBRANE PROTEIN YBBJ"/>
    <property type="match status" value="1"/>
</dbReference>
<dbReference type="eggNOG" id="COG1585">
    <property type="taxonomic scope" value="Bacteria"/>
</dbReference>
<evidence type="ECO:0000256" key="4">
    <source>
        <dbReference type="ARBA" id="ARBA00023136"/>
    </source>
</evidence>
<gene>
    <name evidence="7" type="ORF">CDG81_10195</name>
    <name evidence="8" type="ORF">IL38_10195</name>
</gene>
<organism evidence="7 10">
    <name type="scientific">Actinopolyspora erythraea</name>
    <dbReference type="NCBI Taxonomy" id="414996"/>
    <lineage>
        <taxon>Bacteria</taxon>
        <taxon>Bacillati</taxon>
        <taxon>Actinomycetota</taxon>
        <taxon>Actinomycetes</taxon>
        <taxon>Actinopolysporales</taxon>
        <taxon>Actinopolysporaceae</taxon>
        <taxon>Actinopolyspora</taxon>
    </lineage>
</organism>
<dbReference type="Gene3D" id="2.40.50.140">
    <property type="entry name" value="Nucleic acid-binding proteins"/>
    <property type="match status" value="1"/>
</dbReference>
<evidence type="ECO:0000313" key="8">
    <source>
        <dbReference type="EMBL" id="KGI81592.1"/>
    </source>
</evidence>
<keyword evidence="9" id="KW-1185">Reference proteome</keyword>
<comment type="subcellular location">
    <subcellularLocation>
        <location evidence="1">Membrane</location>
        <topology evidence="1">Multi-pass membrane protein</topology>
    </subcellularLocation>
</comment>
<dbReference type="InterPro" id="IPR052165">
    <property type="entry name" value="Membrane_assoc_protease"/>
</dbReference>
<dbReference type="KEGG" id="aey:CDG81_10195"/>
<dbReference type="HOGENOM" id="CLU_116732_2_0_11"/>
<dbReference type="InterPro" id="IPR002810">
    <property type="entry name" value="NfeD-like_C"/>
</dbReference>
<protein>
    <submittedName>
        <fullName evidence="8">Membrane protein</fullName>
    </submittedName>
    <submittedName>
        <fullName evidence="7">NfeD family protein</fullName>
    </submittedName>
</protein>
<dbReference type="AlphaFoldDB" id="A0A099D705"/>
<dbReference type="EMBL" id="JPMV01000017">
    <property type="protein sequence ID" value="KGI81592.1"/>
    <property type="molecule type" value="Genomic_DNA"/>
</dbReference>
<feature type="domain" description="NfeD-like C-terminal" evidence="6">
    <location>
        <begin position="85"/>
        <end position="143"/>
    </location>
</feature>